<dbReference type="GO" id="GO:0043842">
    <property type="term" value="F:Kdo transferase activity"/>
    <property type="evidence" value="ECO:0007669"/>
    <property type="project" value="UniProtKB-EC"/>
</dbReference>
<evidence type="ECO:0000256" key="6">
    <source>
        <dbReference type="ARBA" id="ARBA00049183"/>
    </source>
</evidence>
<evidence type="ECO:0000256" key="7">
    <source>
        <dbReference type="PIRSR" id="PIRSR639901-1"/>
    </source>
</evidence>
<gene>
    <name evidence="11" type="primary">kdtA</name>
    <name evidence="11" type="ORF">GCM10009007_10200</name>
</gene>
<keyword evidence="12" id="KW-1185">Reference proteome</keyword>
<comment type="function">
    <text evidence="9">Involved in lipopolysaccharide (LPS) biosynthesis. Catalyzes the transfer of 3-deoxy-D-manno-octulosonate (Kdo) residue(s) from CMP-Kdo to lipid IV(A), the tetraacyldisaccharide-1,4'-bisphosphate precursor of lipid A.</text>
</comment>
<keyword evidence="9" id="KW-0472">Membrane</keyword>
<comment type="subcellular location">
    <subcellularLocation>
        <location evidence="9">Cell membrane</location>
    </subcellularLocation>
</comment>
<feature type="domain" description="3-deoxy-D-manno-octulosonic-acid transferase N-terminal" evidence="10">
    <location>
        <begin position="37"/>
        <end position="225"/>
    </location>
</feature>
<comment type="caution">
    <text evidence="11">The sequence shown here is derived from an EMBL/GenBank/DDBJ whole genome shotgun (WGS) entry which is preliminary data.</text>
</comment>
<dbReference type="PANTHER" id="PTHR42755:SF1">
    <property type="entry name" value="3-DEOXY-D-MANNO-OCTULOSONIC ACID TRANSFERASE, MITOCHONDRIAL-RELATED"/>
    <property type="match status" value="1"/>
</dbReference>
<evidence type="ECO:0000256" key="9">
    <source>
        <dbReference type="RuleBase" id="RU365103"/>
    </source>
</evidence>
<keyword evidence="9" id="KW-0448">Lipopolysaccharide biosynthesis</keyword>
<comment type="similarity">
    <text evidence="9">Belongs to the glycosyltransferase group 1 family.</text>
</comment>
<dbReference type="GO" id="GO:0009244">
    <property type="term" value="P:lipopolysaccharide core region biosynthetic process"/>
    <property type="evidence" value="ECO:0007669"/>
    <property type="project" value="UniProtKB-UniRule"/>
</dbReference>
<dbReference type="AlphaFoldDB" id="A0A8J3CMN3"/>
<keyword evidence="9" id="KW-1003">Cell membrane</keyword>
<keyword evidence="9" id="KW-0812">Transmembrane</keyword>
<dbReference type="Gene3D" id="3.40.50.11720">
    <property type="entry name" value="3-Deoxy-D-manno-octulosonic-acid transferase, N-terminal domain"/>
    <property type="match status" value="1"/>
</dbReference>
<evidence type="ECO:0000256" key="3">
    <source>
        <dbReference type="ARBA" id="ARBA00019077"/>
    </source>
</evidence>
<dbReference type="InterPro" id="IPR007507">
    <property type="entry name" value="Glycos_transf_N"/>
</dbReference>
<dbReference type="Proteomes" id="UP000614287">
    <property type="component" value="Unassembled WGS sequence"/>
</dbReference>
<dbReference type="EMBL" id="BMZG01000005">
    <property type="protein sequence ID" value="GHA71367.1"/>
    <property type="molecule type" value="Genomic_DNA"/>
</dbReference>
<protein>
    <recommendedName>
        <fullName evidence="3 9">3-deoxy-D-manno-octulosonic acid transferase</fullName>
        <shortName evidence="9">Kdo transferase</shortName>
        <ecNumber evidence="2 9">2.4.99.12</ecNumber>
    </recommendedName>
    <alternativeName>
        <fullName evidence="5 9">Lipid IV(A) 3-deoxy-D-manno-octulosonic acid transferase</fullName>
    </alternativeName>
</protein>
<feature type="transmembrane region" description="Helical" evidence="9">
    <location>
        <begin position="6"/>
        <end position="25"/>
    </location>
</feature>
<evidence type="ECO:0000256" key="2">
    <source>
        <dbReference type="ARBA" id="ARBA00012621"/>
    </source>
</evidence>
<keyword evidence="4 9" id="KW-0808">Transferase</keyword>
<feature type="active site" description="Proton acceptor" evidence="7">
    <location>
        <position position="66"/>
    </location>
</feature>
<dbReference type="InterPro" id="IPR038107">
    <property type="entry name" value="Glycos_transf_N_sf"/>
</dbReference>
<proteinExistence type="inferred from homology"/>
<evidence type="ECO:0000256" key="1">
    <source>
        <dbReference type="ARBA" id="ARBA00004713"/>
    </source>
</evidence>
<accession>A0A8J3CMN3</accession>
<feature type="site" description="Transition state stabilizer" evidence="8">
    <location>
        <position position="141"/>
    </location>
</feature>
<dbReference type="UniPathway" id="UPA00958"/>
<dbReference type="GO" id="GO:0009245">
    <property type="term" value="P:lipid A biosynthetic process"/>
    <property type="evidence" value="ECO:0007669"/>
    <property type="project" value="TreeGrafter"/>
</dbReference>
<feature type="site" description="Transition state stabilizer" evidence="8">
    <location>
        <position position="222"/>
    </location>
</feature>
<evidence type="ECO:0000256" key="8">
    <source>
        <dbReference type="PIRSR" id="PIRSR639901-2"/>
    </source>
</evidence>
<evidence type="ECO:0000259" key="10">
    <source>
        <dbReference type="Pfam" id="PF04413"/>
    </source>
</evidence>
<evidence type="ECO:0000313" key="12">
    <source>
        <dbReference type="Proteomes" id="UP000614287"/>
    </source>
</evidence>
<dbReference type="RefSeq" id="WP_189492614.1">
    <property type="nucleotide sequence ID" value="NZ_BMZG01000005.1"/>
</dbReference>
<evidence type="ECO:0000313" key="11">
    <source>
        <dbReference type="EMBL" id="GHA71367.1"/>
    </source>
</evidence>
<evidence type="ECO:0000256" key="4">
    <source>
        <dbReference type="ARBA" id="ARBA00022679"/>
    </source>
</evidence>
<dbReference type="SUPFAM" id="SSF53756">
    <property type="entry name" value="UDP-Glycosyltransferase/glycogen phosphorylase"/>
    <property type="match status" value="1"/>
</dbReference>
<name>A0A8J3CMN3_9BURK</name>
<dbReference type="InterPro" id="IPR039901">
    <property type="entry name" value="Kdotransferase"/>
</dbReference>
<dbReference type="Gene3D" id="3.40.50.2000">
    <property type="entry name" value="Glycogen Phosphorylase B"/>
    <property type="match status" value="1"/>
</dbReference>
<dbReference type="PANTHER" id="PTHR42755">
    <property type="entry name" value="3-DEOXY-MANNO-OCTULOSONATE CYTIDYLYLTRANSFERASE"/>
    <property type="match status" value="1"/>
</dbReference>
<reference evidence="11" key="2">
    <citation type="submission" date="2020-09" db="EMBL/GenBank/DDBJ databases">
        <authorList>
            <person name="Sun Q."/>
            <person name="Kim S."/>
        </authorList>
    </citation>
    <scope>NUCLEOTIDE SEQUENCE</scope>
    <source>
        <strain evidence="11">KCTC 32501</strain>
    </source>
</reference>
<dbReference type="GO" id="GO:0005886">
    <property type="term" value="C:plasma membrane"/>
    <property type="evidence" value="ECO:0007669"/>
    <property type="project" value="UniProtKB-SubCell"/>
</dbReference>
<dbReference type="Pfam" id="PF04413">
    <property type="entry name" value="Glycos_transf_N"/>
    <property type="match status" value="1"/>
</dbReference>
<comment type="pathway">
    <text evidence="1 9">Bacterial outer membrane biogenesis; LPS core biosynthesis.</text>
</comment>
<evidence type="ECO:0000256" key="5">
    <source>
        <dbReference type="ARBA" id="ARBA00031445"/>
    </source>
</evidence>
<dbReference type="EC" id="2.4.99.12" evidence="2 9"/>
<comment type="catalytic activity">
    <reaction evidence="6 9">
        <text>lipid IVA (E. coli) + CMP-3-deoxy-beta-D-manno-octulosonate = alpha-Kdo-(2-&gt;6)-lipid IVA (E. coli) + CMP + H(+)</text>
        <dbReference type="Rhea" id="RHEA:28066"/>
        <dbReference type="ChEBI" id="CHEBI:15378"/>
        <dbReference type="ChEBI" id="CHEBI:58603"/>
        <dbReference type="ChEBI" id="CHEBI:60364"/>
        <dbReference type="ChEBI" id="CHEBI:60377"/>
        <dbReference type="ChEBI" id="CHEBI:85987"/>
        <dbReference type="EC" id="2.4.99.12"/>
    </reaction>
</comment>
<sequence length="450" mass="50404">MSWRRALYSVLLYIVSPLVPLYLLWRARRQPEYARGWGERFAWRYGCSKRSTATRRVWLHAVSLGETRAAKPLIDALFACDEVVHVTLTHTTPTGRAAGQELFASYLASGRMTQVYVPYDLPDVVARFLRRFAPTDCWLMETEIWPNTIAACVKRGISVSLLNGRLSDKTLQKTLKNGFFAKLFKQAYGQLSNVCAQSVADGDRYEQLGVSQARLTLTGNLKFDMSTPHEQVVAGLRWRASLSDARRIVLLASTREGEEQLWVDALHSKAFDGVFDDVQWWLVPRHPQRFSEVENLLRESGFAHEALVRKTMLDSLAETRLGESLSQVKVVLGDTMGEMFAYYAAADVVLMGGAWQPLGGQNFLEPLSIGKPTIIGPHTYNFVQAAQDAVAASALIQVTDISDALHEAQRLLAQDDERERYGANAQAFVVQHQGAVARTLNRVLCQPNTR</sequence>
<organism evidence="11 12">
    <name type="scientific">Formosimonas limnophila</name>
    <dbReference type="NCBI Taxonomy" id="1384487"/>
    <lineage>
        <taxon>Bacteria</taxon>
        <taxon>Pseudomonadati</taxon>
        <taxon>Pseudomonadota</taxon>
        <taxon>Betaproteobacteria</taxon>
        <taxon>Burkholderiales</taxon>
        <taxon>Burkholderiaceae</taxon>
        <taxon>Formosimonas</taxon>
    </lineage>
</organism>
<reference evidence="11" key="1">
    <citation type="journal article" date="2014" name="Int. J. Syst. Evol. Microbiol.">
        <title>Complete genome sequence of Corynebacterium casei LMG S-19264T (=DSM 44701T), isolated from a smear-ripened cheese.</title>
        <authorList>
            <consortium name="US DOE Joint Genome Institute (JGI-PGF)"/>
            <person name="Walter F."/>
            <person name="Albersmeier A."/>
            <person name="Kalinowski J."/>
            <person name="Ruckert C."/>
        </authorList>
    </citation>
    <scope>NUCLEOTIDE SEQUENCE</scope>
    <source>
        <strain evidence="11">KCTC 32501</strain>
    </source>
</reference>
<keyword evidence="9" id="KW-1133">Transmembrane helix</keyword>